<name>A0A395SDM4_FUSSP</name>
<dbReference type="AlphaFoldDB" id="A0A395SDM4"/>
<reference evidence="1 2" key="1">
    <citation type="journal article" date="2018" name="PLoS Pathog.">
        <title>Evolution of structural diversity of trichothecenes, a family of toxins produced by plant pathogenic and entomopathogenic fungi.</title>
        <authorList>
            <person name="Proctor R.H."/>
            <person name="McCormick S.P."/>
            <person name="Kim H.S."/>
            <person name="Cardoza R.E."/>
            <person name="Stanley A.M."/>
            <person name="Lindo L."/>
            <person name="Kelly A."/>
            <person name="Brown D.W."/>
            <person name="Lee T."/>
            <person name="Vaughan M.M."/>
            <person name="Alexander N.J."/>
            <person name="Busman M."/>
            <person name="Gutierrez S."/>
        </authorList>
    </citation>
    <scope>NUCLEOTIDE SEQUENCE [LARGE SCALE GENOMIC DNA]</scope>
    <source>
        <strain evidence="1 2">NRRL 3299</strain>
    </source>
</reference>
<sequence length="187" mass="21587">MSAPATIQEPNRLSTLPPEIFFKILKETTQKEECWINILTKDFPVFYKGTTEVLPSTDAMYSGSSAVRPFGPSSGVRNKQLFPPDDMLECQRLKHVMIRSSPWEGRFDNLVDRVLREANPFRDSNQTSLMQTYLHMILCERKIEQHISLLSIDWSLLSGLESLCFDLHTTSWRKSHKQLKPLLLNMS</sequence>
<proteinExistence type="predicted"/>
<accession>A0A395SDM4</accession>
<comment type="caution">
    <text evidence="1">The sequence shown here is derived from an EMBL/GenBank/DDBJ whole genome shotgun (WGS) entry which is preliminary data.</text>
</comment>
<evidence type="ECO:0000313" key="1">
    <source>
        <dbReference type="EMBL" id="RGP70463.1"/>
    </source>
</evidence>
<dbReference type="Proteomes" id="UP000266152">
    <property type="component" value="Unassembled WGS sequence"/>
</dbReference>
<protein>
    <submittedName>
        <fullName evidence="1">Uncharacterized protein</fullName>
    </submittedName>
</protein>
<organism evidence="1 2">
    <name type="scientific">Fusarium sporotrichioides</name>
    <dbReference type="NCBI Taxonomy" id="5514"/>
    <lineage>
        <taxon>Eukaryota</taxon>
        <taxon>Fungi</taxon>
        <taxon>Dikarya</taxon>
        <taxon>Ascomycota</taxon>
        <taxon>Pezizomycotina</taxon>
        <taxon>Sordariomycetes</taxon>
        <taxon>Hypocreomycetidae</taxon>
        <taxon>Hypocreales</taxon>
        <taxon>Nectriaceae</taxon>
        <taxon>Fusarium</taxon>
    </lineage>
</organism>
<evidence type="ECO:0000313" key="2">
    <source>
        <dbReference type="Proteomes" id="UP000266152"/>
    </source>
</evidence>
<dbReference type="EMBL" id="PXOF01000051">
    <property type="protein sequence ID" value="RGP70463.1"/>
    <property type="molecule type" value="Genomic_DNA"/>
</dbReference>
<keyword evidence="2" id="KW-1185">Reference proteome</keyword>
<gene>
    <name evidence="1" type="ORF">FSPOR_4038</name>
</gene>